<name>A0A4Y7SQ49_COPMI</name>
<dbReference type="Proteomes" id="UP000298030">
    <property type="component" value="Unassembled WGS sequence"/>
</dbReference>
<feature type="compositionally biased region" description="Polar residues" evidence="1">
    <location>
        <begin position="1"/>
        <end position="10"/>
    </location>
</feature>
<proteinExistence type="predicted"/>
<dbReference type="InterPro" id="IPR046522">
    <property type="entry name" value="DUF6699"/>
</dbReference>
<organism evidence="3 4">
    <name type="scientific">Coprinellus micaceus</name>
    <name type="common">Glistening ink-cap mushroom</name>
    <name type="synonym">Coprinus micaceus</name>
    <dbReference type="NCBI Taxonomy" id="71717"/>
    <lineage>
        <taxon>Eukaryota</taxon>
        <taxon>Fungi</taxon>
        <taxon>Dikarya</taxon>
        <taxon>Basidiomycota</taxon>
        <taxon>Agaricomycotina</taxon>
        <taxon>Agaricomycetes</taxon>
        <taxon>Agaricomycetidae</taxon>
        <taxon>Agaricales</taxon>
        <taxon>Agaricineae</taxon>
        <taxon>Psathyrellaceae</taxon>
        <taxon>Coprinellus</taxon>
    </lineage>
</organism>
<reference evidence="3 4" key="1">
    <citation type="journal article" date="2019" name="Nat. Ecol. Evol.">
        <title>Megaphylogeny resolves global patterns of mushroom evolution.</title>
        <authorList>
            <person name="Varga T."/>
            <person name="Krizsan K."/>
            <person name="Foldi C."/>
            <person name="Dima B."/>
            <person name="Sanchez-Garcia M."/>
            <person name="Sanchez-Ramirez S."/>
            <person name="Szollosi G.J."/>
            <person name="Szarkandi J.G."/>
            <person name="Papp V."/>
            <person name="Albert L."/>
            <person name="Andreopoulos W."/>
            <person name="Angelini C."/>
            <person name="Antonin V."/>
            <person name="Barry K.W."/>
            <person name="Bougher N.L."/>
            <person name="Buchanan P."/>
            <person name="Buyck B."/>
            <person name="Bense V."/>
            <person name="Catcheside P."/>
            <person name="Chovatia M."/>
            <person name="Cooper J."/>
            <person name="Damon W."/>
            <person name="Desjardin D."/>
            <person name="Finy P."/>
            <person name="Geml J."/>
            <person name="Haridas S."/>
            <person name="Hughes K."/>
            <person name="Justo A."/>
            <person name="Karasinski D."/>
            <person name="Kautmanova I."/>
            <person name="Kiss B."/>
            <person name="Kocsube S."/>
            <person name="Kotiranta H."/>
            <person name="LaButti K.M."/>
            <person name="Lechner B.E."/>
            <person name="Liimatainen K."/>
            <person name="Lipzen A."/>
            <person name="Lukacs Z."/>
            <person name="Mihaltcheva S."/>
            <person name="Morgado L.N."/>
            <person name="Niskanen T."/>
            <person name="Noordeloos M.E."/>
            <person name="Ohm R.A."/>
            <person name="Ortiz-Santana B."/>
            <person name="Ovrebo C."/>
            <person name="Racz N."/>
            <person name="Riley R."/>
            <person name="Savchenko A."/>
            <person name="Shiryaev A."/>
            <person name="Soop K."/>
            <person name="Spirin V."/>
            <person name="Szebenyi C."/>
            <person name="Tomsovsky M."/>
            <person name="Tulloss R.E."/>
            <person name="Uehling J."/>
            <person name="Grigoriev I.V."/>
            <person name="Vagvolgyi C."/>
            <person name="Papp T."/>
            <person name="Martin F.M."/>
            <person name="Miettinen O."/>
            <person name="Hibbett D.S."/>
            <person name="Nagy L.G."/>
        </authorList>
    </citation>
    <scope>NUCLEOTIDE SEQUENCE [LARGE SCALE GENOMIC DNA]</scope>
    <source>
        <strain evidence="3 4">FP101781</strain>
    </source>
</reference>
<evidence type="ECO:0000313" key="3">
    <source>
        <dbReference type="EMBL" id="TEB23965.1"/>
    </source>
</evidence>
<sequence length="436" mass="50282">MQPIASSSKHQLPAHQLPHPGSPQRGTPHKPRWMQYGGYYRQIEDTTRPWVPSPRVSSPMPAPNMPVFDINLNSKAGEVSSLNSRSSSSTWSTAHRPSIHAQLRAAAVQEASLPKKKRFASLRRIARKLGVRRTRPHRDAAKVPLPTAIVEKPPIEEYSLSARVQPHEWKDWGYYARPMINYLTVHNSSSPPQHYAPLRHIEETDLTPEDVFDSLRDPDGTPHPERWKLGIRHPSLPRRPTRWAPPNPHQPLPFPWEVQVNPFLEHKLFGCPRMYWDIKEDITAAMYGLEIDEDPDMLARPLNPADLAQPATWPFVTHMYVNALSDDISPKFAWPFMVINPDGIKIRDIINFLHANFMEYVRASEYYSWTVSRRKEAARAHKWRCDPHEHLWKFQSGDMDPNDNMRRVDYLGEKTLFRGLSPNPDGTGWVLYLGQD</sequence>
<protein>
    <recommendedName>
        <fullName evidence="2">DUF6699 domain-containing protein</fullName>
    </recommendedName>
</protein>
<evidence type="ECO:0000256" key="1">
    <source>
        <dbReference type="SAM" id="MobiDB-lite"/>
    </source>
</evidence>
<keyword evidence="4" id="KW-1185">Reference proteome</keyword>
<dbReference type="EMBL" id="QPFP01000072">
    <property type="protein sequence ID" value="TEB23965.1"/>
    <property type="molecule type" value="Genomic_DNA"/>
</dbReference>
<accession>A0A4Y7SQ49</accession>
<evidence type="ECO:0000259" key="2">
    <source>
        <dbReference type="Pfam" id="PF20415"/>
    </source>
</evidence>
<evidence type="ECO:0000313" key="4">
    <source>
        <dbReference type="Proteomes" id="UP000298030"/>
    </source>
</evidence>
<gene>
    <name evidence="3" type="ORF">FA13DRAFT_1739608</name>
</gene>
<comment type="caution">
    <text evidence="3">The sequence shown here is derived from an EMBL/GenBank/DDBJ whole genome shotgun (WGS) entry which is preliminary data.</text>
</comment>
<dbReference type="OrthoDB" id="3202436at2759"/>
<dbReference type="STRING" id="71717.A0A4Y7SQ49"/>
<dbReference type="Pfam" id="PF20415">
    <property type="entry name" value="DUF6699"/>
    <property type="match status" value="1"/>
</dbReference>
<dbReference type="AlphaFoldDB" id="A0A4Y7SQ49"/>
<feature type="region of interest" description="Disordered" evidence="1">
    <location>
        <begin position="1"/>
        <end position="32"/>
    </location>
</feature>
<feature type="domain" description="DUF6699" evidence="2">
    <location>
        <begin position="275"/>
        <end position="426"/>
    </location>
</feature>